<reference evidence="1 2" key="1">
    <citation type="submission" date="2019-11" db="EMBL/GenBank/DDBJ databases">
        <title>Epiphytic Pseudomonas syringae from cherry orchards.</title>
        <authorList>
            <person name="Hulin M.T."/>
        </authorList>
    </citation>
    <scope>NUCLEOTIDE SEQUENCE [LARGE SCALE GENOMIC DNA]</scope>
    <source>
        <strain evidence="1 2">PA-3-2A</strain>
    </source>
</reference>
<sequence>MFETISPADLDATLLTAVRRHQGKVWSSNADIVSLRTRLLELQNYRCAYCQGLIDLDEVGHRELDHIFPKSATENCSAVKGQSNEFEDRQHTFGYPQFTYEPLNIIVACKICNSYKKSFDPLLNRTVQLAGDDYPAANSILWFYPYVHHYTQHIERSDNWTYTQLSAQGEVVIKVCKLDQASVLASRFSARALIRAKQSDNLRSAAAAMGAYVKDGLISRDHAIDALVRALDVSSEVADEIVQLWLDYLAGGSVDFIAKFEELLLSVVGEESLDIDRAQASIENSLEAL</sequence>
<organism evidence="1 2">
    <name type="scientific">Pseudomonas salomonii</name>
    <dbReference type="NCBI Taxonomy" id="191391"/>
    <lineage>
        <taxon>Bacteria</taxon>
        <taxon>Pseudomonadati</taxon>
        <taxon>Pseudomonadota</taxon>
        <taxon>Gammaproteobacteria</taxon>
        <taxon>Pseudomonadales</taxon>
        <taxon>Pseudomonadaceae</taxon>
        <taxon>Pseudomonas</taxon>
    </lineage>
</organism>
<proteinExistence type="predicted"/>
<name>A0ABS9GI65_9PSED</name>
<evidence type="ECO:0000313" key="1">
    <source>
        <dbReference type="EMBL" id="MCF5545439.1"/>
    </source>
</evidence>
<keyword evidence="2" id="KW-1185">Reference proteome</keyword>
<dbReference type="Gene3D" id="1.10.30.50">
    <property type="match status" value="1"/>
</dbReference>
<evidence type="ECO:0008006" key="3">
    <source>
        <dbReference type="Google" id="ProtNLM"/>
    </source>
</evidence>
<comment type="caution">
    <text evidence="1">The sequence shown here is derived from an EMBL/GenBank/DDBJ whole genome shotgun (WGS) entry which is preliminary data.</text>
</comment>
<evidence type="ECO:0000313" key="2">
    <source>
        <dbReference type="Proteomes" id="UP000814158"/>
    </source>
</evidence>
<accession>A0ABS9GI65</accession>
<gene>
    <name evidence="1" type="ORF">GIV68_11890</name>
</gene>
<protein>
    <recommendedName>
        <fullName evidence="3">HNH endonuclease</fullName>
    </recommendedName>
</protein>
<dbReference type="EMBL" id="WKAT01000020">
    <property type="protein sequence ID" value="MCF5545439.1"/>
    <property type="molecule type" value="Genomic_DNA"/>
</dbReference>
<dbReference type="Proteomes" id="UP000814158">
    <property type="component" value="Unassembled WGS sequence"/>
</dbReference>
<dbReference type="RefSeq" id="WP_236371053.1">
    <property type="nucleotide sequence ID" value="NZ_WKAT01000020.1"/>
</dbReference>